<keyword evidence="1" id="KW-0808">Transferase</keyword>
<sequence>MIDYRTPTSADGPALDAMAQKIWHDTFAPFTAPQNIAAYLSEAYGPNGKLIRDLTNPAVGWRIACDGAAIVGYAKLVPPFLPDPAMTAGAVQLSQLYVAGTHHGAGIAQALMNWSIETARARGATALLLTVYEANPRAIRFYEKHGFVHIGDYAFPVGDQVDRDLIMRLAL</sequence>
<dbReference type="Proteomes" id="UP001165565">
    <property type="component" value="Unassembled WGS sequence"/>
</dbReference>
<dbReference type="PROSITE" id="PS51186">
    <property type="entry name" value="GNAT"/>
    <property type="match status" value="1"/>
</dbReference>
<dbReference type="InterPro" id="IPR016181">
    <property type="entry name" value="Acyl_CoA_acyltransferase"/>
</dbReference>
<dbReference type="RefSeq" id="WP_265270233.1">
    <property type="nucleotide sequence ID" value="NZ_JANFAV010000014.1"/>
</dbReference>
<dbReference type="PANTHER" id="PTHR43877">
    <property type="entry name" value="AMINOALKYLPHOSPHONATE N-ACETYLTRANSFERASE-RELATED-RELATED"/>
    <property type="match status" value="1"/>
</dbReference>
<evidence type="ECO:0000256" key="1">
    <source>
        <dbReference type="ARBA" id="ARBA00022679"/>
    </source>
</evidence>
<dbReference type="InterPro" id="IPR050832">
    <property type="entry name" value="Bact_Acetyltransf"/>
</dbReference>
<organism evidence="4 5">
    <name type="scientific">Sphingomonas lycopersici</name>
    <dbReference type="NCBI Taxonomy" id="2951807"/>
    <lineage>
        <taxon>Bacteria</taxon>
        <taxon>Pseudomonadati</taxon>
        <taxon>Pseudomonadota</taxon>
        <taxon>Alphaproteobacteria</taxon>
        <taxon>Sphingomonadales</taxon>
        <taxon>Sphingomonadaceae</taxon>
        <taxon>Sphingomonas</taxon>
    </lineage>
</organism>
<dbReference type="GO" id="GO:0016747">
    <property type="term" value="F:acyltransferase activity, transferring groups other than amino-acyl groups"/>
    <property type="evidence" value="ECO:0007669"/>
    <property type="project" value="InterPro"/>
</dbReference>
<dbReference type="InterPro" id="IPR000182">
    <property type="entry name" value="GNAT_dom"/>
</dbReference>
<evidence type="ECO:0000256" key="2">
    <source>
        <dbReference type="ARBA" id="ARBA00023315"/>
    </source>
</evidence>
<evidence type="ECO:0000259" key="3">
    <source>
        <dbReference type="PROSITE" id="PS51186"/>
    </source>
</evidence>
<dbReference type="Gene3D" id="3.40.630.30">
    <property type="match status" value="1"/>
</dbReference>
<keyword evidence="5" id="KW-1185">Reference proteome</keyword>
<name>A0AA41ZGS4_9SPHN</name>
<proteinExistence type="predicted"/>
<feature type="domain" description="N-acetyltransferase" evidence="3">
    <location>
        <begin position="2"/>
        <end position="171"/>
    </location>
</feature>
<reference evidence="4" key="1">
    <citation type="submission" date="2022-06" db="EMBL/GenBank/DDBJ databases">
        <title>Sphingomonas sp. nov. isolated from rhizosphere soil of tomato.</title>
        <authorList>
            <person name="Dong H."/>
            <person name="Gao R."/>
        </authorList>
    </citation>
    <scope>NUCLEOTIDE SEQUENCE</scope>
    <source>
        <strain evidence="4">MMSM24</strain>
    </source>
</reference>
<dbReference type="Pfam" id="PF00583">
    <property type="entry name" value="Acetyltransf_1"/>
    <property type="match status" value="1"/>
</dbReference>
<dbReference type="EMBL" id="JANFAV010000014">
    <property type="protein sequence ID" value="MCW6536634.1"/>
    <property type="molecule type" value="Genomic_DNA"/>
</dbReference>
<gene>
    <name evidence="4" type="ORF">NEE01_17795</name>
</gene>
<comment type="caution">
    <text evidence="4">The sequence shown here is derived from an EMBL/GenBank/DDBJ whole genome shotgun (WGS) entry which is preliminary data.</text>
</comment>
<protein>
    <submittedName>
        <fullName evidence="4">GNAT family N-acetyltransferase</fullName>
    </submittedName>
</protein>
<dbReference type="SUPFAM" id="SSF55729">
    <property type="entry name" value="Acyl-CoA N-acyltransferases (Nat)"/>
    <property type="match status" value="1"/>
</dbReference>
<dbReference type="CDD" id="cd04301">
    <property type="entry name" value="NAT_SF"/>
    <property type="match status" value="1"/>
</dbReference>
<dbReference type="AlphaFoldDB" id="A0AA41ZGS4"/>
<evidence type="ECO:0000313" key="4">
    <source>
        <dbReference type="EMBL" id="MCW6536634.1"/>
    </source>
</evidence>
<accession>A0AA41ZGS4</accession>
<evidence type="ECO:0000313" key="5">
    <source>
        <dbReference type="Proteomes" id="UP001165565"/>
    </source>
</evidence>
<keyword evidence="2" id="KW-0012">Acyltransferase</keyword>